<name>A0A4D6NFD9_VIGUN</name>
<dbReference type="Proteomes" id="UP000501690">
    <property type="component" value="Linkage Group LG10"/>
</dbReference>
<dbReference type="EMBL" id="CP039354">
    <property type="protein sequence ID" value="QCE10895.1"/>
    <property type="molecule type" value="Genomic_DNA"/>
</dbReference>
<evidence type="ECO:0000313" key="1">
    <source>
        <dbReference type="EMBL" id="QCE10895.1"/>
    </source>
</evidence>
<accession>A0A4D6NFD9</accession>
<gene>
    <name evidence="1" type="ORF">DEO72_LG10g2127</name>
</gene>
<protein>
    <submittedName>
        <fullName evidence="1">Uncharacterized protein</fullName>
    </submittedName>
</protein>
<organism evidence="1 2">
    <name type="scientific">Vigna unguiculata</name>
    <name type="common">Cowpea</name>
    <dbReference type="NCBI Taxonomy" id="3917"/>
    <lineage>
        <taxon>Eukaryota</taxon>
        <taxon>Viridiplantae</taxon>
        <taxon>Streptophyta</taxon>
        <taxon>Embryophyta</taxon>
        <taxon>Tracheophyta</taxon>
        <taxon>Spermatophyta</taxon>
        <taxon>Magnoliopsida</taxon>
        <taxon>eudicotyledons</taxon>
        <taxon>Gunneridae</taxon>
        <taxon>Pentapetalae</taxon>
        <taxon>rosids</taxon>
        <taxon>fabids</taxon>
        <taxon>Fabales</taxon>
        <taxon>Fabaceae</taxon>
        <taxon>Papilionoideae</taxon>
        <taxon>50 kb inversion clade</taxon>
        <taxon>NPAAA clade</taxon>
        <taxon>indigoferoid/millettioid clade</taxon>
        <taxon>Phaseoleae</taxon>
        <taxon>Vigna</taxon>
    </lineage>
</organism>
<reference evidence="1 2" key="1">
    <citation type="submission" date="2019-04" db="EMBL/GenBank/DDBJ databases">
        <title>An improved genome assembly and genetic linkage map for asparagus bean, Vigna unguiculata ssp. sesquipedialis.</title>
        <authorList>
            <person name="Xia Q."/>
            <person name="Zhang R."/>
            <person name="Dong Y."/>
        </authorList>
    </citation>
    <scope>NUCLEOTIDE SEQUENCE [LARGE SCALE GENOMIC DNA]</scope>
    <source>
        <tissue evidence="1">Leaf</tissue>
    </source>
</reference>
<proteinExistence type="predicted"/>
<keyword evidence="2" id="KW-1185">Reference proteome</keyword>
<dbReference type="AlphaFoldDB" id="A0A4D6NFD9"/>
<sequence length="107" mass="11936">MFVPFLKSGLDCYYDLCIFLVHGISISEDLVVALADGLQASGLNLVNSGVSSKTNSLDMSLRALSTSEHLKLHNELNFVFKAENLLLERGITKSCDRCKQRNWIRDS</sequence>
<evidence type="ECO:0000313" key="2">
    <source>
        <dbReference type="Proteomes" id="UP000501690"/>
    </source>
</evidence>